<dbReference type="Proteomes" id="UP000321635">
    <property type="component" value="Unassembled WGS sequence"/>
</dbReference>
<dbReference type="PANTHER" id="PTHR44154">
    <property type="entry name" value="QUINONE OXIDOREDUCTASE"/>
    <property type="match status" value="1"/>
</dbReference>
<reference evidence="3 4" key="1">
    <citation type="submission" date="2019-07" db="EMBL/GenBank/DDBJ databases">
        <title>Whole genome shotgun sequence of Acetobacter nitrogenifigens NBRC 105050.</title>
        <authorList>
            <person name="Hosoyama A."/>
            <person name="Uohara A."/>
            <person name="Ohji S."/>
            <person name="Ichikawa N."/>
        </authorList>
    </citation>
    <scope>NUCLEOTIDE SEQUENCE [LARGE SCALE GENOMIC DNA]</scope>
    <source>
        <strain evidence="3 4">NBRC 105050</strain>
    </source>
</reference>
<gene>
    <name evidence="3" type="primary">qor_2</name>
    <name evidence="3" type="ORF">ANI02nite_17900</name>
</gene>
<comment type="caution">
    <text evidence="3">The sequence shown here is derived from an EMBL/GenBank/DDBJ whole genome shotgun (WGS) entry which is preliminary data.</text>
</comment>
<dbReference type="OrthoDB" id="4190732at2"/>
<dbReference type="Pfam" id="PF08240">
    <property type="entry name" value="ADH_N"/>
    <property type="match status" value="1"/>
</dbReference>
<evidence type="ECO:0000313" key="4">
    <source>
        <dbReference type="Proteomes" id="UP000321635"/>
    </source>
</evidence>
<dbReference type="STRING" id="1120919.GCA_000429165_01643"/>
<dbReference type="EMBL" id="BJYF01000009">
    <property type="protein sequence ID" value="GEN59906.1"/>
    <property type="molecule type" value="Genomic_DNA"/>
</dbReference>
<organism evidence="3 4">
    <name type="scientific">Acetobacter nitrogenifigens DSM 23921 = NBRC 105050</name>
    <dbReference type="NCBI Taxonomy" id="1120919"/>
    <lineage>
        <taxon>Bacteria</taxon>
        <taxon>Pseudomonadati</taxon>
        <taxon>Pseudomonadota</taxon>
        <taxon>Alphaproteobacteria</taxon>
        <taxon>Acetobacterales</taxon>
        <taxon>Acetobacteraceae</taxon>
        <taxon>Acetobacter</taxon>
    </lineage>
</organism>
<evidence type="ECO:0000313" key="3">
    <source>
        <dbReference type="EMBL" id="GEN59906.1"/>
    </source>
</evidence>
<proteinExistence type="predicted"/>
<dbReference type="InterPro" id="IPR013149">
    <property type="entry name" value="ADH-like_C"/>
</dbReference>
<sequence>MKAIVINAHGPSSVFETMDVPTPEPRTGHVLIRVMATSVNPVDTKIREGSEGTAGLTFPAILHFDVAGEIVALGEGVTRFAVGDHVYGCAGGVTGIPGSLADYMEADAALLARMPRNLTFGEAAAIPLVGITAWEALVDRARIKPRDRLLIQGGTGGVGHMAVQIGRILGARVTAAVSTPDKAEIARSLGAEDIILYRDETPEDAVSRLTAGNGFDVVFDTVGGPSFQTSLKLAKLKGHVVSIIGYDRYDLTDMHFKALRLDLVFMPIQLIHNIDRHEHGVILERIAELVENGAFRPMIDRRYAFTPDGVRDAHDRLESGRAVGKIIIERV</sequence>
<dbReference type="Gene3D" id="3.40.50.720">
    <property type="entry name" value="NAD(P)-binding Rossmann-like Domain"/>
    <property type="match status" value="1"/>
</dbReference>
<dbReference type="AlphaFoldDB" id="A0A511XAE2"/>
<dbReference type="InterPro" id="IPR051603">
    <property type="entry name" value="Zinc-ADH_QOR/CCCR"/>
</dbReference>
<dbReference type="RefSeq" id="WP_026397661.1">
    <property type="nucleotide sequence ID" value="NZ_AUBI01000004.1"/>
</dbReference>
<dbReference type="Gene3D" id="3.90.180.10">
    <property type="entry name" value="Medium-chain alcohol dehydrogenases, catalytic domain"/>
    <property type="match status" value="1"/>
</dbReference>
<keyword evidence="1" id="KW-0521">NADP</keyword>
<dbReference type="InterPro" id="IPR011032">
    <property type="entry name" value="GroES-like_sf"/>
</dbReference>
<dbReference type="CDD" id="cd08272">
    <property type="entry name" value="MDR6"/>
    <property type="match status" value="1"/>
</dbReference>
<dbReference type="PANTHER" id="PTHR44154:SF1">
    <property type="entry name" value="QUINONE OXIDOREDUCTASE"/>
    <property type="match status" value="1"/>
</dbReference>
<keyword evidence="4" id="KW-1185">Reference proteome</keyword>
<dbReference type="SUPFAM" id="SSF50129">
    <property type="entry name" value="GroES-like"/>
    <property type="match status" value="1"/>
</dbReference>
<dbReference type="InterPro" id="IPR020843">
    <property type="entry name" value="ER"/>
</dbReference>
<accession>A0A511XAE2</accession>
<protein>
    <submittedName>
        <fullName evidence="3">Quinone oxidoreductase</fullName>
    </submittedName>
</protein>
<dbReference type="Pfam" id="PF00107">
    <property type="entry name" value="ADH_zinc_N"/>
    <property type="match status" value="1"/>
</dbReference>
<evidence type="ECO:0000256" key="1">
    <source>
        <dbReference type="ARBA" id="ARBA00022857"/>
    </source>
</evidence>
<dbReference type="InterPro" id="IPR036291">
    <property type="entry name" value="NAD(P)-bd_dom_sf"/>
</dbReference>
<dbReference type="SUPFAM" id="SSF51735">
    <property type="entry name" value="NAD(P)-binding Rossmann-fold domains"/>
    <property type="match status" value="1"/>
</dbReference>
<feature type="domain" description="Enoyl reductase (ER)" evidence="2">
    <location>
        <begin position="10"/>
        <end position="328"/>
    </location>
</feature>
<dbReference type="InterPro" id="IPR013154">
    <property type="entry name" value="ADH-like_N"/>
</dbReference>
<dbReference type="SMART" id="SM00829">
    <property type="entry name" value="PKS_ER"/>
    <property type="match status" value="1"/>
</dbReference>
<name>A0A511XAE2_9PROT</name>
<dbReference type="GO" id="GO:0016491">
    <property type="term" value="F:oxidoreductase activity"/>
    <property type="evidence" value="ECO:0007669"/>
    <property type="project" value="InterPro"/>
</dbReference>
<evidence type="ECO:0000259" key="2">
    <source>
        <dbReference type="SMART" id="SM00829"/>
    </source>
</evidence>